<evidence type="ECO:0000256" key="1">
    <source>
        <dbReference type="ARBA" id="ARBA00004496"/>
    </source>
</evidence>
<dbReference type="NCBIfam" id="TIGR01838">
    <property type="entry name" value="PHA_synth_I"/>
    <property type="match status" value="1"/>
</dbReference>
<evidence type="ECO:0000259" key="5">
    <source>
        <dbReference type="Pfam" id="PF07167"/>
    </source>
</evidence>
<comment type="subcellular location">
    <subcellularLocation>
        <location evidence="1">Cytoplasm</location>
    </subcellularLocation>
</comment>
<evidence type="ECO:0000313" key="7">
    <source>
        <dbReference type="Proteomes" id="UP000571084"/>
    </source>
</evidence>
<keyword evidence="7" id="KW-1185">Reference proteome</keyword>
<dbReference type="GO" id="GO:0005737">
    <property type="term" value="C:cytoplasm"/>
    <property type="evidence" value="ECO:0007669"/>
    <property type="project" value="UniProtKB-SubCell"/>
</dbReference>
<reference evidence="6 7" key="1">
    <citation type="submission" date="2020-08" db="EMBL/GenBank/DDBJ databases">
        <title>Genomic Encyclopedia of Type Strains, Phase IV (KMG-IV): sequencing the most valuable type-strain genomes for metagenomic binning, comparative biology and taxonomic classification.</title>
        <authorList>
            <person name="Goeker M."/>
        </authorList>
    </citation>
    <scope>NUCLEOTIDE SEQUENCE [LARGE SCALE GENOMIC DNA]</scope>
    <source>
        <strain evidence="6 7">DSM 23240</strain>
    </source>
</reference>
<dbReference type="SUPFAM" id="SSF53474">
    <property type="entry name" value="alpha/beta-Hydrolases"/>
    <property type="match status" value="1"/>
</dbReference>
<sequence>MNTQKFPAFDPALLSQAPKLMLEHFTKNLSPDVTKSMAQIADPNKWLSWFSSVPGQPATPPISDAQLNEMGIKLVPEALQKLQQEYTGQLTTLWEDAIAARTPVLADRRFNDAAWASNPMYAFNAAVYLLNAHYLTALADAVDAPVKTKRKIGFAIQQMIDAMSPSNFLVTNPVAQQLLVDSKGESLTRGMAHLLADMQKGKISQTDETAFEIGKDVATTEGSIVFENPLFQLIQYKPLTKTVHERPLLIMPPCINKFYIMDLQPQNSLVRYAVEQGHTVFLISWCNADESNAKTTWDQYVEEGGIQAIHVVQEISGQDQVNALGFCVGGTILSSALAAMYARGEKPLASLTLLTALLDFTDTGILDVYIDDAQISKREQEIGSGGLMPGRDFASAFSSLRPNDLVWNYVESNYLKGEEPTAFDLLYWNADSTNLPGPMFCYYLRNMYLENSLKEPGKLTVAGERLDLGKIAAPTFIFASREDHIVPWTSAYASTTLLNPKQASRNRFVLGASGHIAGVINPPAKNKRSYWTNPNVGVAAEKWLDGATEHPGSWWTEWSGFLTEHGGKKVAAPRKPGNTQYKLIEPAPGRYVKVRAE</sequence>
<dbReference type="InterPro" id="IPR010963">
    <property type="entry name" value="PHA_synth_I"/>
</dbReference>
<dbReference type="InterPro" id="IPR029058">
    <property type="entry name" value="AB_hydrolase_fold"/>
</dbReference>
<evidence type="ECO:0000256" key="2">
    <source>
        <dbReference type="ARBA" id="ARBA00022490"/>
    </source>
</evidence>
<proteinExistence type="predicted"/>
<dbReference type="GO" id="GO:0016746">
    <property type="term" value="F:acyltransferase activity"/>
    <property type="evidence" value="ECO:0007669"/>
    <property type="project" value="UniProtKB-KW"/>
</dbReference>
<dbReference type="EMBL" id="JACHHQ010000001">
    <property type="protein sequence ID" value="MBB5198422.1"/>
    <property type="molecule type" value="Genomic_DNA"/>
</dbReference>
<dbReference type="Proteomes" id="UP000571084">
    <property type="component" value="Unassembled WGS sequence"/>
</dbReference>
<dbReference type="InterPro" id="IPR010941">
    <property type="entry name" value="PhaC_N"/>
</dbReference>
<dbReference type="Pfam" id="PF07167">
    <property type="entry name" value="PhaC_N"/>
    <property type="match status" value="1"/>
</dbReference>
<protein>
    <submittedName>
        <fullName evidence="6">Polyhydroxyalkanoate synthase</fullName>
        <ecNumber evidence="6">2.3.1.-</ecNumber>
    </submittedName>
</protein>
<accession>A0A840RMU8</accession>
<organism evidence="6 7">
    <name type="scientific">Glaciimonas immobilis</name>
    <dbReference type="NCBI Taxonomy" id="728004"/>
    <lineage>
        <taxon>Bacteria</taxon>
        <taxon>Pseudomonadati</taxon>
        <taxon>Pseudomonadota</taxon>
        <taxon>Betaproteobacteria</taxon>
        <taxon>Burkholderiales</taxon>
        <taxon>Oxalobacteraceae</taxon>
        <taxon>Glaciimonas</taxon>
    </lineage>
</organism>
<keyword evidence="2" id="KW-0963">Cytoplasm</keyword>
<evidence type="ECO:0000256" key="3">
    <source>
        <dbReference type="ARBA" id="ARBA00022679"/>
    </source>
</evidence>
<dbReference type="AlphaFoldDB" id="A0A840RMU8"/>
<dbReference type="EC" id="2.3.1.-" evidence="6"/>
<dbReference type="InterPro" id="IPR051321">
    <property type="entry name" value="PHA/PHB_synthase"/>
</dbReference>
<gene>
    <name evidence="6" type="ORF">HNR39_000232</name>
</gene>
<dbReference type="PANTHER" id="PTHR36837">
    <property type="entry name" value="POLY(3-HYDROXYALKANOATE) POLYMERASE SUBUNIT PHAC"/>
    <property type="match status" value="1"/>
</dbReference>
<dbReference type="PANTHER" id="PTHR36837:SF5">
    <property type="entry name" value="POLY-3-HYDROXYBUTYRATE SYNTHASE"/>
    <property type="match status" value="1"/>
</dbReference>
<evidence type="ECO:0000256" key="4">
    <source>
        <dbReference type="ARBA" id="ARBA00023315"/>
    </source>
</evidence>
<name>A0A840RMU8_9BURK</name>
<evidence type="ECO:0000313" key="6">
    <source>
        <dbReference type="EMBL" id="MBB5198422.1"/>
    </source>
</evidence>
<dbReference type="Gene3D" id="3.40.50.1820">
    <property type="entry name" value="alpha/beta hydrolase"/>
    <property type="match status" value="1"/>
</dbReference>
<dbReference type="GO" id="GO:0042619">
    <property type="term" value="P:poly-hydroxybutyrate biosynthetic process"/>
    <property type="evidence" value="ECO:0007669"/>
    <property type="project" value="InterPro"/>
</dbReference>
<comment type="caution">
    <text evidence="6">The sequence shown here is derived from an EMBL/GenBank/DDBJ whole genome shotgun (WGS) entry which is preliminary data.</text>
</comment>
<feature type="domain" description="Poly-beta-hydroxybutyrate polymerase N-terminal" evidence="5">
    <location>
        <begin position="107"/>
        <end position="273"/>
    </location>
</feature>
<keyword evidence="3 6" id="KW-0808">Transferase</keyword>
<keyword evidence="4 6" id="KW-0012">Acyltransferase</keyword>